<dbReference type="PANTHER" id="PTHR45803:SF6">
    <property type="entry name" value="TRANSCRIPTION FACTOR SOX-10"/>
    <property type="match status" value="1"/>
</dbReference>
<evidence type="ECO:0000259" key="11">
    <source>
        <dbReference type="PROSITE" id="PS50118"/>
    </source>
</evidence>
<gene>
    <name evidence="12" type="ORF">R3I93_001555</name>
</gene>
<sequence length="362" mass="39677">MSVGEYSISQREKTPGVSEEGHSMFLGVGHSSGTPGKPSQMPVIGDDGAGGVRSDDNRFSIGIRQAVSQVLSSYDWDLVPSKSKLHVKRPMNAFMVWSQAVRKELADQNPSLHNSEISQILGKIWRQQNEMDKKPFIEEAERLRKKHKEDYPTYKYQPRRRKNRKTGSNSEADAHSAGNYTLANGHHARATCKSHRPPTPPTISKKELQEGKSRRVLGLEADGSQTSGLNSAFSYMGSSQSPVLDPGSVPQSHWEQPVYTTFGNVDIGEISHDLMANMEPFDVNELDQYVQASGGTSAMSSALPYAYDISNSLVATSGPLTAQLAQLPGTAVPAELGLRQWENSDYAGSEVFSGSWRCSDML</sequence>
<dbReference type="EMBL" id="JAYKXH010000002">
    <property type="protein sequence ID" value="KAK7174374.1"/>
    <property type="molecule type" value="Genomic_DNA"/>
</dbReference>
<protein>
    <recommendedName>
        <fullName evidence="8">Transcription factor SOX-10</fullName>
    </recommendedName>
</protein>
<dbReference type="InterPro" id="IPR022151">
    <property type="entry name" value="Sox_N"/>
</dbReference>
<dbReference type="SMART" id="SM00398">
    <property type="entry name" value="HMG"/>
    <property type="match status" value="1"/>
</dbReference>
<reference evidence="12 13" key="1">
    <citation type="submission" date="2024-02" db="EMBL/GenBank/DDBJ databases">
        <title>Chromosome-level genome assembly of the Eurasian Minnow (Phoxinus phoxinus).</title>
        <authorList>
            <person name="Oriowo T.O."/>
            <person name="Martin S."/>
            <person name="Stange M."/>
            <person name="Chrysostomakis Y."/>
            <person name="Brown T."/>
            <person name="Winkler S."/>
            <person name="Kukowka S."/>
            <person name="Myers E.W."/>
            <person name="Bohne A."/>
        </authorList>
    </citation>
    <scope>NUCLEOTIDE SEQUENCE [LARGE SCALE GENOMIC DNA]</scope>
    <source>
        <strain evidence="12">ZFMK-TIS-60720</strain>
        <tissue evidence="12">Whole Organism</tissue>
    </source>
</reference>
<evidence type="ECO:0000256" key="4">
    <source>
        <dbReference type="ARBA" id="ARBA00023015"/>
    </source>
</evidence>
<dbReference type="GO" id="GO:0005634">
    <property type="term" value="C:nucleus"/>
    <property type="evidence" value="ECO:0007669"/>
    <property type="project" value="UniProtKB-SubCell"/>
</dbReference>
<evidence type="ECO:0000256" key="7">
    <source>
        <dbReference type="ARBA" id="ARBA00023242"/>
    </source>
</evidence>
<evidence type="ECO:0000256" key="6">
    <source>
        <dbReference type="ARBA" id="ARBA00023163"/>
    </source>
</evidence>
<evidence type="ECO:0000313" key="12">
    <source>
        <dbReference type="EMBL" id="KAK7174374.1"/>
    </source>
</evidence>
<dbReference type="InterPro" id="IPR009071">
    <property type="entry name" value="HMG_box_dom"/>
</dbReference>
<accession>A0AAN9DHF8</accession>
<dbReference type="SUPFAM" id="SSF47095">
    <property type="entry name" value="HMG-box"/>
    <property type="match status" value="1"/>
</dbReference>
<keyword evidence="3" id="KW-0963">Cytoplasm</keyword>
<evidence type="ECO:0000256" key="8">
    <source>
        <dbReference type="ARBA" id="ARBA00040805"/>
    </source>
</evidence>
<feature type="region of interest" description="Disordered" evidence="10">
    <location>
        <begin position="148"/>
        <end position="212"/>
    </location>
</feature>
<keyword evidence="13" id="KW-1185">Reference proteome</keyword>
<dbReference type="FunFam" id="1.10.30.10:FF:000051">
    <property type="entry name" value="Transcription factor Sox-10"/>
    <property type="match status" value="1"/>
</dbReference>
<name>A0AAN9DHF8_9TELE</name>
<dbReference type="GO" id="GO:0002009">
    <property type="term" value="P:morphogenesis of an epithelium"/>
    <property type="evidence" value="ECO:0007669"/>
    <property type="project" value="TreeGrafter"/>
</dbReference>
<keyword evidence="6" id="KW-0804">Transcription</keyword>
<dbReference type="GO" id="GO:0005737">
    <property type="term" value="C:cytoplasm"/>
    <property type="evidence" value="ECO:0007669"/>
    <property type="project" value="UniProtKB-SubCell"/>
</dbReference>
<comment type="subcellular location">
    <subcellularLocation>
        <location evidence="2">Cytoplasm</location>
    </subcellularLocation>
    <subcellularLocation>
        <location evidence="1">Nucleus</location>
    </subcellularLocation>
</comment>
<keyword evidence="5 9" id="KW-0238">DNA-binding</keyword>
<dbReference type="InterPro" id="IPR050917">
    <property type="entry name" value="SOX_TF"/>
</dbReference>
<dbReference type="AlphaFoldDB" id="A0AAN9DHF8"/>
<evidence type="ECO:0000256" key="9">
    <source>
        <dbReference type="PROSITE-ProRule" id="PRU00267"/>
    </source>
</evidence>
<evidence type="ECO:0000256" key="5">
    <source>
        <dbReference type="ARBA" id="ARBA00023125"/>
    </source>
</evidence>
<keyword evidence="7 9" id="KW-0539">Nucleus</keyword>
<dbReference type="CDD" id="cd22031">
    <property type="entry name" value="HMG-box_SoxE"/>
    <property type="match status" value="1"/>
</dbReference>
<proteinExistence type="predicted"/>
<evidence type="ECO:0000256" key="2">
    <source>
        <dbReference type="ARBA" id="ARBA00004496"/>
    </source>
</evidence>
<dbReference type="GO" id="GO:0001755">
    <property type="term" value="P:neural crest cell migration"/>
    <property type="evidence" value="ECO:0007669"/>
    <property type="project" value="TreeGrafter"/>
</dbReference>
<evidence type="ECO:0000256" key="3">
    <source>
        <dbReference type="ARBA" id="ARBA00022490"/>
    </source>
</evidence>
<feature type="compositionally biased region" description="Basic and acidic residues" evidence="10">
    <location>
        <begin position="10"/>
        <end position="22"/>
    </location>
</feature>
<organism evidence="12 13">
    <name type="scientific">Phoxinus phoxinus</name>
    <name type="common">Eurasian minnow</name>
    <dbReference type="NCBI Taxonomy" id="58324"/>
    <lineage>
        <taxon>Eukaryota</taxon>
        <taxon>Metazoa</taxon>
        <taxon>Chordata</taxon>
        <taxon>Craniata</taxon>
        <taxon>Vertebrata</taxon>
        <taxon>Euteleostomi</taxon>
        <taxon>Actinopterygii</taxon>
        <taxon>Neopterygii</taxon>
        <taxon>Teleostei</taxon>
        <taxon>Ostariophysi</taxon>
        <taxon>Cypriniformes</taxon>
        <taxon>Leuciscidae</taxon>
        <taxon>Phoxininae</taxon>
        <taxon>Phoxinus</taxon>
    </lineage>
</organism>
<dbReference type="PANTHER" id="PTHR45803">
    <property type="entry name" value="SOX100B"/>
    <property type="match status" value="1"/>
</dbReference>
<dbReference type="GO" id="GO:0000122">
    <property type="term" value="P:negative regulation of transcription by RNA polymerase II"/>
    <property type="evidence" value="ECO:0007669"/>
    <property type="project" value="TreeGrafter"/>
</dbReference>
<dbReference type="Proteomes" id="UP001364617">
    <property type="component" value="Unassembled WGS sequence"/>
</dbReference>
<dbReference type="GO" id="GO:0000981">
    <property type="term" value="F:DNA-binding transcription factor activity, RNA polymerase II-specific"/>
    <property type="evidence" value="ECO:0007669"/>
    <property type="project" value="TreeGrafter"/>
</dbReference>
<keyword evidence="4" id="KW-0805">Transcription regulation</keyword>
<evidence type="ECO:0000256" key="1">
    <source>
        <dbReference type="ARBA" id="ARBA00004123"/>
    </source>
</evidence>
<dbReference type="PROSITE" id="PS50118">
    <property type="entry name" value="HMG_BOX_2"/>
    <property type="match status" value="1"/>
</dbReference>
<feature type="region of interest" description="Disordered" evidence="10">
    <location>
        <begin position="1"/>
        <end position="22"/>
    </location>
</feature>
<dbReference type="Gene3D" id="1.10.30.10">
    <property type="entry name" value="High mobility group box domain"/>
    <property type="match status" value="1"/>
</dbReference>
<feature type="compositionally biased region" description="Basic residues" evidence="10">
    <location>
        <begin position="186"/>
        <end position="196"/>
    </location>
</feature>
<feature type="DNA-binding region" description="HMG box" evidence="9">
    <location>
        <begin position="87"/>
        <end position="155"/>
    </location>
</feature>
<dbReference type="InterPro" id="IPR036910">
    <property type="entry name" value="HMG_box_dom_sf"/>
</dbReference>
<dbReference type="GO" id="GO:0000978">
    <property type="term" value="F:RNA polymerase II cis-regulatory region sequence-specific DNA binding"/>
    <property type="evidence" value="ECO:0007669"/>
    <property type="project" value="TreeGrafter"/>
</dbReference>
<evidence type="ECO:0000256" key="10">
    <source>
        <dbReference type="SAM" id="MobiDB-lite"/>
    </source>
</evidence>
<dbReference type="Pfam" id="PF12444">
    <property type="entry name" value="Sox_N"/>
    <property type="match status" value="1"/>
</dbReference>
<evidence type="ECO:0000313" key="13">
    <source>
        <dbReference type="Proteomes" id="UP001364617"/>
    </source>
</evidence>
<comment type="caution">
    <text evidence="12">The sequence shown here is derived from an EMBL/GenBank/DDBJ whole genome shotgun (WGS) entry which is preliminary data.</text>
</comment>
<dbReference type="Pfam" id="PF00505">
    <property type="entry name" value="HMG_box"/>
    <property type="match status" value="1"/>
</dbReference>
<feature type="domain" description="HMG box" evidence="11">
    <location>
        <begin position="87"/>
        <end position="155"/>
    </location>
</feature>